<proteinExistence type="predicted"/>
<evidence type="ECO:0000256" key="1">
    <source>
        <dbReference type="SAM" id="MobiDB-lite"/>
    </source>
</evidence>
<feature type="compositionally biased region" description="Polar residues" evidence="1">
    <location>
        <begin position="80"/>
        <end position="91"/>
    </location>
</feature>
<dbReference type="RefSeq" id="WP_142835362.1">
    <property type="nucleotide sequence ID" value="NZ_VFSV01000026.1"/>
</dbReference>
<organism evidence="2 3">
    <name type="scientific">Palleronia caenipelagi</name>
    <dbReference type="NCBI Taxonomy" id="2489174"/>
    <lineage>
        <taxon>Bacteria</taxon>
        <taxon>Pseudomonadati</taxon>
        <taxon>Pseudomonadota</taxon>
        <taxon>Alphaproteobacteria</taxon>
        <taxon>Rhodobacterales</taxon>
        <taxon>Roseobacteraceae</taxon>
        <taxon>Palleronia</taxon>
    </lineage>
</organism>
<sequence>MAQSKMKWVACLSNLTVPAAVLGADEDQKMQTGVPVQLPRAYADHLIADRLAEACEAPEAKAGPKASAGRKAKPTKAPADQTSKVNTSESAEITAARKAVADRQTALDMVEGTDEADQARGDLLAAQQALAALEARS</sequence>
<accession>A0A547PS47</accession>
<comment type="caution">
    <text evidence="2">The sequence shown here is derived from an EMBL/GenBank/DDBJ whole genome shotgun (WGS) entry which is preliminary data.</text>
</comment>
<protein>
    <submittedName>
        <fullName evidence="2">Uncharacterized protein</fullName>
    </submittedName>
</protein>
<dbReference type="OrthoDB" id="7877115at2"/>
<dbReference type="EMBL" id="VFSV01000026">
    <property type="protein sequence ID" value="TRD16960.1"/>
    <property type="molecule type" value="Genomic_DNA"/>
</dbReference>
<reference evidence="2 3" key="1">
    <citation type="submission" date="2019-06" db="EMBL/GenBank/DDBJ databases">
        <title>Paenimaribius caenipelagi gen. nov., sp. nov., isolated from a tidal flat.</title>
        <authorList>
            <person name="Yoon J.-H."/>
        </authorList>
    </citation>
    <scope>NUCLEOTIDE SEQUENCE [LARGE SCALE GENOMIC DNA]</scope>
    <source>
        <strain evidence="2 3">JBTF-M29</strain>
    </source>
</reference>
<dbReference type="Proteomes" id="UP000318590">
    <property type="component" value="Unassembled WGS sequence"/>
</dbReference>
<evidence type="ECO:0000313" key="2">
    <source>
        <dbReference type="EMBL" id="TRD16960.1"/>
    </source>
</evidence>
<evidence type="ECO:0000313" key="3">
    <source>
        <dbReference type="Proteomes" id="UP000318590"/>
    </source>
</evidence>
<feature type="region of interest" description="Disordered" evidence="1">
    <location>
        <begin position="58"/>
        <end position="98"/>
    </location>
</feature>
<name>A0A547PS47_9RHOB</name>
<keyword evidence="3" id="KW-1185">Reference proteome</keyword>
<dbReference type="AlphaFoldDB" id="A0A547PS47"/>
<gene>
    <name evidence="2" type="ORF">FEV53_13570</name>
</gene>